<gene>
    <name evidence="12" type="ORF">CAOG_003129</name>
</gene>
<feature type="binding site" evidence="11">
    <location>
        <position position="86"/>
    </location>
    <ligand>
        <name>Fe(2+)</name>
        <dbReference type="ChEBI" id="CHEBI:29033"/>
        <note>for iron-dependent acireductone dioxygenase activity</note>
    </ligand>
</feature>
<evidence type="ECO:0000256" key="2">
    <source>
        <dbReference type="ARBA" id="ARBA00022490"/>
    </source>
</evidence>
<dbReference type="FunFam" id="2.60.120.10:FF:000099">
    <property type="entry name" value="1,2-dihydroxy-3-keto-5-methylthiopentene dioxygenase"/>
    <property type="match status" value="1"/>
</dbReference>
<dbReference type="EC" id="1.13.11.54" evidence="11"/>
<dbReference type="eggNOG" id="KOG2107">
    <property type="taxonomic scope" value="Eukaryota"/>
</dbReference>
<feature type="binding site" evidence="11">
    <location>
        <position position="88"/>
    </location>
    <ligand>
        <name>Ni(2+)</name>
        <dbReference type="ChEBI" id="CHEBI:49786"/>
        <note>for nickel-dependent acireductone dioxygenase activity</note>
    </ligand>
</feature>
<dbReference type="Gene3D" id="2.60.120.10">
    <property type="entry name" value="Jelly Rolls"/>
    <property type="match status" value="1"/>
</dbReference>
<evidence type="ECO:0000256" key="4">
    <source>
        <dbReference type="ARBA" id="ARBA00022605"/>
    </source>
</evidence>
<dbReference type="EC" id="1.13.11.53" evidence="11"/>
<dbReference type="GO" id="GO:0010308">
    <property type="term" value="F:acireductone dioxygenase (Ni2+-requiring) activity"/>
    <property type="evidence" value="ECO:0007669"/>
    <property type="project" value="UniProtKB-UniRule"/>
</dbReference>
<comment type="cofactor">
    <cofactor evidence="11">
        <name>Fe(2+)</name>
        <dbReference type="ChEBI" id="CHEBI:29033"/>
    </cofactor>
    <cofactor evidence="11">
        <name>Ni(2+)</name>
        <dbReference type="ChEBI" id="CHEBI:49786"/>
    </cofactor>
    <text evidence="11">Binds either 1 Fe or Ni cation per monomer. Iron-binding promotes an acireductone dioxygenase reaction producing 2-keto-4-methylthiobutyrate, while nickel-binding promotes an acireductone dioxygenase reaction producing 3-(methylsulfanyl)propanoate.</text>
</comment>
<dbReference type="PANTHER" id="PTHR23418:SF0">
    <property type="entry name" value="ACIREDUCTONE DIOXYGENASE"/>
    <property type="match status" value="1"/>
</dbReference>
<evidence type="ECO:0000256" key="11">
    <source>
        <dbReference type="HAMAP-Rule" id="MF_03154"/>
    </source>
</evidence>
<dbReference type="EMBL" id="KE346363">
    <property type="protein sequence ID" value="KJE92107.1"/>
    <property type="molecule type" value="Genomic_DNA"/>
</dbReference>
<keyword evidence="10 11" id="KW-0539">Nucleus</keyword>
<keyword evidence="6 11" id="KW-0223">Dioxygenase</keyword>
<keyword evidence="3 11" id="KW-0533">Nickel</keyword>
<keyword evidence="7 11" id="KW-0560">Oxidoreductase</keyword>
<dbReference type="Proteomes" id="UP000008743">
    <property type="component" value="Unassembled WGS sequence"/>
</dbReference>
<dbReference type="OrthoDB" id="1867259at2759"/>
<feature type="binding site" evidence="11">
    <location>
        <position position="92"/>
    </location>
    <ligand>
        <name>Fe(2+)</name>
        <dbReference type="ChEBI" id="CHEBI:29033"/>
        <note>for iron-dependent acireductone dioxygenase activity</note>
    </ligand>
</feature>
<comment type="pathway">
    <text evidence="11">Amino-acid biosynthesis; L-methionine biosynthesis via salvage pathway; L-methionine from S-methyl-5-thio-alpha-D-ribose 1-phosphate: step 5/6.</text>
</comment>
<dbReference type="InterPro" id="IPR004313">
    <property type="entry name" value="ARD"/>
</dbReference>
<dbReference type="PANTHER" id="PTHR23418">
    <property type="entry name" value="ACIREDUCTONE DIOXYGENASE"/>
    <property type="match status" value="1"/>
</dbReference>
<dbReference type="OMA" id="WYMDESQ"/>
<dbReference type="InterPro" id="IPR014710">
    <property type="entry name" value="RmlC-like_jellyroll"/>
</dbReference>
<dbReference type="FunCoup" id="A0A0D2VP15">
    <property type="interactions" value="63"/>
</dbReference>
<evidence type="ECO:0000313" key="13">
    <source>
        <dbReference type="Proteomes" id="UP000008743"/>
    </source>
</evidence>
<dbReference type="InterPro" id="IPR027496">
    <property type="entry name" value="ARD_euk"/>
</dbReference>
<dbReference type="AlphaFoldDB" id="A0A0D2VP15"/>
<dbReference type="UniPathway" id="UPA00904">
    <property type="reaction ID" value="UER00878"/>
</dbReference>
<comment type="similarity">
    <text evidence="11">Belongs to the acireductone dioxygenase (ARD) family.</text>
</comment>
<evidence type="ECO:0000256" key="7">
    <source>
        <dbReference type="ARBA" id="ARBA00023002"/>
    </source>
</evidence>
<feature type="binding site" evidence="11">
    <location>
        <position position="131"/>
    </location>
    <ligand>
        <name>Fe(2+)</name>
        <dbReference type="ChEBI" id="CHEBI:29033"/>
        <note>for iron-dependent acireductone dioxygenase activity</note>
    </ligand>
</feature>
<dbReference type="Pfam" id="PF03079">
    <property type="entry name" value="ARD"/>
    <property type="match status" value="1"/>
</dbReference>
<dbReference type="InParanoid" id="A0A0D2VP15"/>
<evidence type="ECO:0000256" key="9">
    <source>
        <dbReference type="ARBA" id="ARBA00023167"/>
    </source>
</evidence>
<feature type="binding site" evidence="11">
    <location>
        <position position="86"/>
    </location>
    <ligand>
        <name>Ni(2+)</name>
        <dbReference type="ChEBI" id="CHEBI:49786"/>
        <note>for nickel-dependent acireductone dioxygenase activity</note>
    </ligand>
</feature>
<evidence type="ECO:0000256" key="1">
    <source>
        <dbReference type="ARBA" id="ARBA00000428"/>
    </source>
</evidence>
<dbReference type="GO" id="GO:0005506">
    <property type="term" value="F:iron ion binding"/>
    <property type="evidence" value="ECO:0007669"/>
    <property type="project" value="UniProtKB-UniRule"/>
</dbReference>
<name>A0A0D2VP15_CAPO3</name>
<dbReference type="PhylomeDB" id="A0A0D2VP15"/>
<sequence length="175" mass="20203">MHAWLIDEAALAEQGRKSLAQQTPNVPVSGEALVELGVLHWHFDPATEMSKVDALRKERSYSSGDEVNITPAGIPKEKHEQFFQEHLHDDEEIRYMLEGSGFFDVRDRQDRWVRIHLTRGDLIILPAGIYHRFTLDVSDFVHVMRLFKDEPVWTAISRPADDRAVRKAYLQSLKV</sequence>
<dbReference type="SUPFAM" id="SSF51182">
    <property type="entry name" value="RmlC-like cupins"/>
    <property type="match status" value="1"/>
</dbReference>
<evidence type="ECO:0000256" key="6">
    <source>
        <dbReference type="ARBA" id="ARBA00022964"/>
    </source>
</evidence>
<keyword evidence="2 11" id="KW-0963">Cytoplasm</keyword>
<reference evidence="13" key="1">
    <citation type="submission" date="2011-02" db="EMBL/GenBank/DDBJ databases">
        <title>The Genome Sequence of Capsaspora owczarzaki ATCC 30864.</title>
        <authorList>
            <person name="Russ C."/>
            <person name="Cuomo C."/>
            <person name="Burger G."/>
            <person name="Gray M.W."/>
            <person name="Holland P.W.H."/>
            <person name="King N."/>
            <person name="Lang F.B.F."/>
            <person name="Roger A.J."/>
            <person name="Ruiz-Trillo I."/>
            <person name="Young S.K."/>
            <person name="Zeng Q."/>
            <person name="Gargeya S."/>
            <person name="Alvarado L."/>
            <person name="Berlin A."/>
            <person name="Chapman S.B."/>
            <person name="Chen Z."/>
            <person name="Freedman E."/>
            <person name="Gellesch M."/>
            <person name="Goldberg J."/>
            <person name="Griggs A."/>
            <person name="Gujja S."/>
            <person name="Heilman E."/>
            <person name="Heiman D."/>
            <person name="Howarth C."/>
            <person name="Mehta T."/>
            <person name="Neiman D."/>
            <person name="Pearson M."/>
            <person name="Roberts A."/>
            <person name="Saif S."/>
            <person name="Shea T."/>
            <person name="Shenoy N."/>
            <person name="Sisk P."/>
            <person name="Stolte C."/>
            <person name="Sykes S."/>
            <person name="White J."/>
            <person name="Yandava C."/>
            <person name="Haas B."/>
            <person name="Nusbaum C."/>
            <person name="Birren B."/>
        </authorList>
    </citation>
    <scope>NUCLEOTIDE SEQUENCE</scope>
    <source>
        <strain evidence="13">ATCC 30864</strain>
    </source>
</reference>
<organism evidence="12 13">
    <name type="scientific">Capsaspora owczarzaki (strain ATCC 30864)</name>
    <dbReference type="NCBI Taxonomy" id="595528"/>
    <lineage>
        <taxon>Eukaryota</taxon>
        <taxon>Filasterea</taxon>
        <taxon>Capsaspora</taxon>
    </lineage>
</organism>
<dbReference type="CDD" id="cd02232">
    <property type="entry name" value="cupin_ARD"/>
    <property type="match status" value="1"/>
</dbReference>
<evidence type="ECO:0000313" key="12">
    <source>
        <dbReference type="EMBL" id="KJE92107.1"/>
    </source>
</evidence>
<dbReference type="GO" id="GO:0016151">
    <property type="term" value="F:nickel cation binding"/>
    <property type="evidence" value="ECO:0007669"/>
    <property type="project" value="UniProtKB-UniRule"/>
</dbReference>
<comment type="catalytic activity">
    <reaction evidence="11">
        <text>1,2-dihydroxy-5-(methylsulfanyl)pent-1-en-3-one + O2 = 3-(methylsulfanyl)propanoate + CO + formate + 2 H(+)</text>
        <dbReference type="Rhea" id="RHEA:14161"/>
        <dbReference type="ChEBI" id="CHEBI:15378"/>
        <dbReference type="ChEBI" id="CHEBI:15379"/>
        <dbReference type="ChEBI" id="CHEBI:15740"/>
        <dbReference type="ChEBI" id="CHEBI:17245"/>
        <dbReference type="ChEBI" id="CHEBI:49016"/>
        <dbReference type="ChEBI" id="CHEBI:49252"/>
        <dbReference type="EC" id="1.13.11.53"/>
    </reaction>
</comment>
<comment type="subcellular location">
    <subcellularLocation>
        <location evidence="11">Cytoplasm</location>
    </subcellularLocation>
    <subcellularLocation>
        <location evidence="11">Nucleus</location>
    </subcellularLocation>
</comment>
<accession>A0A0D2VP15</accession>
<dbReference type="GO" id="GO:0005634">
    <property type="term" value="C:nucleus"/>
    <property type="evidence" value="ECO:0007669"/>
    <property type="project" value="UniProtKB-SubCell"/>
</dbReference>
<feature type="binding site" evidence="11">
    <location>
        <position position="92"/>
    </location>
    <ligand>
        <name>Ni(2+)</name>
        <dbReference type="ChEBI" id="CHEBI:49786"/>
        <note>for nickel-dependent acireductone dioxygenase activity</note>
    </ligand>
</feature>
<keyword evidence="4 11" id="KW-0028">Amino-acid biosynthesis</keyword>
<protein>
    <recommendedName>
        <fullName evidence="11">Acireductone dioxygenase</fullName>
    </recommendedName>
    <alternativeName>
        <fullName evidence="11">Acireductone dioxygenase (Fe(2+)-requiring)</fullName>
        <shortName evidence="11">ARD'</shortName>
        <shortName evidence="11">Fe-ARD</shortName>
        <ecNumber evidence="11">1.13.11.54</ecNumber>
    </alternativeName>
    <alternativeName>
        <fullName evidence="11">Acireductone dioxygenase (Ni(2+)-requiring)</fullName>
        <shortName evidence="11">ARD</shortName>
        <shortName evidence="11">Ni-ARD</shortName>
        <ecNumber evidence="11">1.13.11.53</ecNumber>
    </alternativeName>
</protein>
<comment type="catalytic activity">
    <reaction evidence="1 11">
        <text>1,2-dihydroxy-5-(methylsulfanyl)pent-1-en-3-one + O2 = 4-methylsulfanyl-2-oxobutanoate + formate + 2 H(+)</text>
        <dbReference type="Rhea" id="RHEA:24504"/>
        <dbReference type="ChEBI" id="CHEBI:15378"/>
        <dbReference type="ChEBI" id="CHEBI:15379"/>
        <dbReference type="ChEBI" id="CHEBI:15740"/>
        <dbReference type="ChEBI" id="CHEBI:16723"/>
        <dbReference type="ChEBI" id="CHEBI:49252"/>
        <dbReference type="EC" id="1.13.11.54"/>
    </reaction>
</comment>
<dbReference type="HAMAP" id="MF_03154">
    <property type="entry name" value="Salvage_MtnD_euk"/>
    <property type="match status" value="1"/>
</dbReference>
<keyword evidence="5 11" id="KW-0479">Metal-binding</keyword>
<dbReference type="GO" id="GO:0019509">
    <property type="term" value="P:L-methionine salvage from methylthioadenosine"/>
    <property type="evidence" value="ECO:0007669"/>
    <property type="project" value="UniProtKB-UniRule"/>
</dbReference>
<dbReference type="STRING" id="595528.A0A0D2VP15"/>
<keyword evidence="13" id="KW-1185">Reference proteome</keyword>
<keyword evidence="9 11" id="KW-0486">Methionine biosynthesis</keyword>
<feature type="binding site" evidence="11">
    <location>
        <position position="88"/>
    </location>
    <ligand>
        <name>Fe(2+)</name>
        <dbReference type="ChEBI" id="CHEBI:29033"/>
        <note>for iron-dependent acireductone dioxygenase activity</note>
    </ligand>
</feature>
<evidence type="ECO:0000256" key="5">
    <source>
        <dbReference type="ARBA" id="ARBA00022723"/>
    </source>
</evidence>
<dbReference type="GO" id="GO:0010309">
    <property type="term" value="F:acireductone dioxygenase [iron(II)-requiring] activity"/>
    <property type="evidence" value="ECO:0007669"/>
    <property type="project" value="UniProtKB-UniRule"/>
</dbReference>
<evidence type="ECO:0000256" key="10">
    <source>
        <dbReference type="ARBA" id="ARBA00023242"/>
    </source>
</evidence>
<feature type="binding site" evidence="11">
    <location>
        <position position="131"/>
    </location>
    <ligand>
        <name>Ni(2+)</name>
        <dbReference type="ChEBI" id="CHEBI:49786"/>
        <note>for nickel-dependent acireductone dioxygenase activity</note>
    </ligand>
</feature>
<comment type="function">
    <text evidence="11">Catalyzes 2 different reactions between oxygen and the acireductone 1,2-dihydroxy-3-keto-5-methylthiopentene (DHK-MTPene) depending upon the metal bound in the active site. Fe-containing acireductone dioxygenase (Fe-ARD) produces formate and 2-keto-4-methylthiobutyrate (KMTB), the alpha-ketoacid precursor of methionine in the methionine recycle pathway. Ni-containing acireductone dioxygenase (Ni-ARD) produces methylthiopropionate, carbon monoxide and formate, and does not lie on the methionine recycle pathway.</text>
</comment>
<evidence type="ECO:0000256" key="8">
    <source>
        <dbReference type="ARBA" id="ARBA00023004"/>
    </source>
</evidence>
<proteinExistence type="inferred from homology"/>
<dbReference type="InterPro" id="IPR011051">
    <property type="entry name" value="RmlC_Cupin_sf"/>
</dbReference>
<keyword evidence="8 11" id="KW-0408">Iron</keyword>
<dbReference type="RefSeq" id="XP_004363968.1">
    <property type="nucleotide sequence ID" value="XM_004363911.2"/>
</dbReference>
<evidence type="ECO:0000256" key="3">
    <source>
        <dbReference type="ARBA" id="ARBA00022596"/>
    </source>
</evidence>
<dbReference type="GO" id="GO:0005737">
    <property type="term" value="C:cytoplasm"/>
    <property type="evidence" value="ECO:0007669"/>
    <property type="project" value="UniProtKB-SubCell"/>
</dbReference>